<feature type="transmembrane region" description="Helical" evidence="1">
    <location>
        <begin position="71"/>
        <end position="89"/>
    </location>
</feature>
<protein>
    <submittedName>
        <fullName evidence="2">Zinc-ribbon domain-containing protein</fullName>
    </submittedName>
</protein>
<keyword evidence="3" id="KW-1185">Reference proteome</keyword>
<keyword evidence="1" id="KW-1133">Transmembrane helix</keyword>
<dbReference type="AlphaFoldDB" id="A0A6L5YDX7"/>
<comment type="caution">
    <text evidence="2">The sequence shown here is derived from an EMBL/GenBank/DDBJ whole genome shotgun (WGS) entry which is preliminary data.</text>
</comment>
<evidence type="ECO:0000256" key="1">
    <source>
        <dbReference type="SAM" id="Phobius"/>
    </source>
</evidence>
<keyword evidence="1" id="KW-0472">Membrane</keyword>
<evidence type="ECO:0000313" key="2">
    <source>
        <dbReference type="EMBL" id="MST56293.1"/>
    </source>
</evidence>
<reference evidence="2 3" key="1">
    <citation type="submission" date="2019-08" db="EMBL/GenBank/DDBJ databases">
        <title>In-depth cultivation of the pig gut microbiome towards novel bacterial diversity and tailored functional studies.</title>
        <authorList>
            <person name="Wylensek D."/>
            <person name="Hitch T.C.A."/>
            <person name="Clavel T."/>
        </authorList>
    </citation>
    <scope>NUCLEOTIDE SEQUENCE [LARGE SCALE GENOMIC DNA]</scope>
    <source>
        <strain evidence="2 3">SM-530-WT-4B</strain>
    </source>
</reference>
<dbReference type="EMBL" id="VUNH01000010">
    <property type="protein sequence ID" value="MST56293.1"/>
    <property type="molecule type" value="Genomic_DNA"/>
</dbReference>
<dbReference type="SUPFAM" id="SSF144206">
    <property type="entry name" value="NOB1 zinc finger-like"/>
    <property type="match status" value="1"/>
</dbReference>
<proteinExistence type="predicted"/>
<sequence length="122" mass="13654">MRMAIYCTSCGKKFENDEQHFCPYCGATRPVEQPKPVVKTPLQTDPKRVRVGEAAAVVAPKKDKASRKSRFWFWLAVVVVAAAAVGWFFPASRVPFQRLFAGEPFSVVFDDTVKQIAALFGR</sequence>
<dbReference type="InterPro" id="IPR036283">
    <property type="entry name" value="NOB1_Zf-like_sf"/>
</dbReference>
<name>A0A6L5YDX7_9BACT</name>
<keyword evidence="1" id="KW-0812">Transmembrane</keyword>
<dbReference type="Proteomes" id="UP000473699">
    <property type="component" value="Unassembled WGS sequence"/>
</dbReference>
<organism evidence="2 3">
    <name type="scientific">Pyramidobacter porci</name>
    <dbReference type="NCBI Taxonomy" id="2605789"/>
    <lineage>
        <taxon>Bacteria</taxon>
        <taxon>Thermotogati</taxon>
        <taxon>Synergistota</taxon>
        <taxon>Synergistia</taxon>
        <taxon>Synergistales</taxon>
        <taxon>Dethiosulfovibrionaceae</taxon>
        <taxon>Pyramidobacter</taxon>
    </lineage>
</organism>
<evidence type="ECO:0000313" key="3">
    <source>
        <dbReference type="Proteomes" id="UP000473699"/>
    </source>
</evidence>
<gene>
    <name evidence="2" type="ORF">FYJ74_09645</name>
</gene>
<accession>A0A6L5YDX7</accession>